<evidence type="ECO:0000313" key="2">
    <source>
        <dbReference type="Proteomes" id="UP000185124"/>
    </source>
</evidence>
<gene>
    <name evidence="1" type="ORF">SAMN04489832_0560</name>
</gene>
<dbReference type="EMBL" id="FSQT01000001">
    <property type="protein sequence ID" value="SIM54915.1"/>
    <property type="molecule type" value="Genomic_DNA"/>
</dbReference>
<dbReference type="RefSeq" id="WP_074308467.1">
    <property type="nucleotide sequence ID" value="NZ_FSQT01000001.1"/>
</dbReference>
<evidence type="ECO:0000313" key="1">
    <source>
        <dbReference type="EMBL" id="SIM54915.1"/>
    </source>
</evidence>
<dbReference type="AlphaFoldDB" id="A0A1N5U3Q3"/>
<reference evidence="2" key="1">
    <citation type="submission" date="2016-12" db="EMBL/GenBank/DDBJ databases">
        <authorList>
            <person name="Varghese N."/>
            <person name="Submissions S."/>
        </authorList>
    </citation>
    <scope>NUCLEOTIDE SEQUENCE [LARGE SCALE GENOMIC DNA]</scope>
    <source>
        <strain evidence="2">DSM 45599</strain>
    </source>
</reference>
<proteinExistence type="predicted"/>
<dbReference type="OrthoDB" id="5019099at2"/>
<keyword evidence="2" id="KW-1185">Reference proteome</keyword>
<name>A0A1N5U3Q3_9ACTN</name>
<sequence length="166" mass="17974">MPEEAPHQSDSQTQRRAEEEIVAGLAASLGVVLTKPARIALSGGVFVEVDAATPDMGVVVEAYARQGRLKGAQPKKIAQDVLKLALLKREPGWEGTRTIIAFASHDARDSISGWLARAAAEFGVELFVVEIPEALRARILNTQRHQVMVNANLLADDLVVQTDVDR</sequence>
<dbReference type="STRING" id="709881.SAMN04489832_0560"/>
<dbReference type="Proteomes" id="UP000185124">
    <property type="component" value="Unassembled WGS sequence"/>
</dbReference>
<organism evidence="1 2">
    <name type="scientific">Micromonospora cremea</name>
    <dbReference type="NCBI Taxonomy" id="709881"/>
    <lineage>
        <taxon>Bacteria</taxon>
        <taxon>Bacillati</taxon>
        <taxon>Actinomycetota</taxon>
        <taxon>Actinomycetes</taxon>
        <taxon>Micromonosporales</taxon>
        <taxon>Micromonosporaceae</taxon>
        <taxon>Micromonospora</taxon>
    </lineage>
</organism>
<protein>
    <submittedName>
        <fullName evidence="1">Uncharacterized protein</fullName>
    </submittedName>
</protein>
<accession>A0A1N5U3Q3</accession>